<dbReference type="Gene3D" id="3.40.50.720">
    <property type="entry name" value="NAD(P)-binding Rossmann-like Domain"/>
    <property type="match status" value="1"/>
</dbReference>
<keyword evidence="4" id="KW-1185">Reference proteome</keyword>
<protein>
    <submittedName>
        <fullName evidence="3">Nucleoside-diphosphate-sugar epimerase</fullName>
    </submittedName>
</protein>
<evidence type="ECO:0000313" key="4">
    <source>
        <dbReference type="Proteomes" id="UP000199158"/>
    </source>
</evidence>
<sequence>MKKVIITGASGFIGKALTVKLINQGVFVYAIVRNEKKMEDLSSQNLKVIRADIKDYKNLSDKICDNIDTFYHLEWVGVSGPNYNDYKEQIDNIKASCDAVSTAMILKCKRFVFVGSSHQYLSVKKNGITVPANTSVYGCAKMSTQLICKTLVKNSSMFFNTALFTNVFGVGDFSLRSTNLLITKFLNNENPRLISGEHQHDWIYIDDAVAGLIAITERGIPDKDYYIGNLKLKTFKQIISNVRDIVNPQIQLVFGEYEDPTFIDYTKIDLEELYRDTGFEVKCNFEESISKTAEWVKTLNI</sequence>
<comment type="similarity">
    <text evidence="1">Belongs to the NAD(P)-dependent epimerase/dehydratase family.</text>
</comment>
<dbReference type="AlphaFoldDB" id="A0A1H8EG67"/>
<dbReference type="EMBL" id="FOCG01000007">
    <property type="protein sequence ID" value="SEN17847.1"/>
    <property type="molecule type" value="Genomic_DNA"/>
</dbReference>
<gene>
    <name evidence="3" type="ORF">SAMN05216180_2987</name>
</gene>
<reference evidence="3 4" key="1">
    <citation type="submission" date="2016-10" db="EMBL/GenBank/DDBJ databases">
        <authorList>
            <person name="de Groot N.N."/>
        </authorList>
    </citation>
    <scope>NUCLEOTIDE SEQUENCE [LARGE SCALE GENOMIC DNA]</scope>
    <source>
        <strain evidence="3 4">CGMCC 1.5070</strain>
    </source>
</reference>
<proteinExistence type="inferred from homology"/>
<dbReference type="Proteomes" id="UP000199158">
    <property type="component" value="Unassembled WGS sequence"/>
</dbReference>
<dbReference type="PANTHER" id="PTHR43000">
    <property type="entry name" value="DTDP-D-GLUCOSE 4,6-DEHYDRATASE-RELATED"/>
    <property type="match status" value="1"/>
</dbReference>
<name>A0A1H8EG67_9FIRM</name>
<dbReference type="CDD" id="cd08946">
    <property type="entry name" value="SDR_e"/>
    <property type="match status" value="1"/>
</dbReference>
<dbReference type="SUPFAM" id="SSF51735">
    <property type="entry name" value="NAD(P)-binding Rossmann-fold domains"/>
    <property type="match status" value="1"/>
</dbReference>
<evidence type="ECO:0000256" key="1">
    <source>
        <dbReference type="ARBA" id="ARBA00007637"/>
    </source>
</evidence>
<accession>A0A1H8EG67</accession>
<dbReference type="OrthoDB" id="9789543at2"/>
<dbReference type="InterPro" id="IPR036291">
    <property type="entry name" value="NAD(P)-bd_dom_sf"/>
</dbReference>
<dbReference type="Pfam" id="PF01370">
    <property type="entry name" value="Epimerase"/>
    <property type="match status" value="1"/>
</dbReference>
<dbReference type="STRING" id="474960.SAMN05216180_2987"/>
<dbReference type="RefSeq" id="WP_092756635.1">
    <property type="nucleotide sequence ID" value="NZ_FOCG01000007.1"/>
</dbReference>
<evidence type="ECO:0000313" key="3">
    <source>
        <dbReference type="EMBL" id="SEN17847.1"/>
    </source>
</evidence>
<organism evidence="3 4">
    <name type="scientific">Hydrogenoanaerobacterium saccharovorans</name>
    <dbReference type="NCBI Taxonomy" id="474960"/>
    <lineage>
        <taxon>Bacteria</taxon>
        <taxon>Bacillati</taxon>
        <taxon>Bacillota</taxon>
        <taxon>Clostridia</taxon>
        <taxon>Eubacteriales</taxon>
        <taxon>Oscillospiraceae</taxon>
        <taxon>Hydrogenoanaerobacterium</taxon>
    </lineage>
</organism>
<dbReference type="InterPro" id="IPR001509">
    <property type="entry name" value="Epimerase_deHydtase"/>
</dbReference>
<feature type="domain" description="NAD-dependent epimerase/dehydratase" evidence="2">
    <location>
        <begin position="4"/>
        <end position="228"/>
    </location>
</feature>
<evidence type="ECO:0000259" key="2">
    <source>
        <dbReference type="Pfam" id="PF01370"/>
    </source>
</evidence>